<dbReference type="Proteomes" id="UP000285295">
    <property type="component" value="Unassembled WGS sequence"/>
</dbReference>
<dbReference type="Gene3D" id="3.30.2010.10">
    <property type="entry name" value="Metalloproteases ('zincins'), catalytic domain"/>
    <property type="match status" value="1"/>
</dbReference>
<accession>A0A443JSW0</accession>
<keyword evidence="5 6" id="KW-0482">Metalloprotease</keyword>
<dbReference type="PANTHER" id="PTHR22726">
    <property type="entry name" value="METALLOENDOPEPTIDASE OMA1"/>
    <property type="match status" value="1"/>
</dbReference>
<dbReference type="CDD" id="cd07324">
    <property type="entry name" value="M48C_Oma1-like"/>
    <property type="match status" value="1"/>
</dbReference>
<comment type="similarity">
    <text evidence="6">Belongs to the peptidase M48 family.</text>
</comment>
<dbReference type="PROSITE" id="PS51257">
    <property type="entry name" value="PROKAR_LIPOPROTEIN"/>
    <property type="match status" value="1"/>
</dbReference>
<gene>
    <name evidence="10" type="ORF">D2T30_03960</name>
    <name evidence="11" type="ORF">D2T31_07470</name>
    <name evidence="9" type="ORF">D2T33_09720</name>
</gene>
<feature type="signal peptide" evidence="7">
    <location>
        <begin position="1"/>
        <end position="20"/>
    </location>
</feature>
<evidence type="ECO:0000256" key="3">
    <source>
        <dbReference type="ARBA" id="ARBA00022801"/>
    </source>
</evidence>
<keyword evidence="7" id="KW-0732">Signal</keyword>
<keyword evidence="1 6" id="KW-0645">Protease</keyword>
<dbReference type="Pfam" id="PF01435">
    <property type="entry name" value="Peptidase_M48"/>
    <property type="match status" value="1"/>
</dbReference>
<dbReference type="AlphaFoldDB" id="A0A443IW50"/>
<evidence type="ECO:0000313" key="12">
    <source>
        <dbReference type="Proteomes" id="UP000284476"/>
    </source>
</evidence>
<sequence length="252" mass="26744">MQATVIRACLGLLLAAMLGACSVAPRQQVVVPHPAAAPQVSAEAVPARLSTQQAADNFIAVARTMQPKIREECLERTQGRQNCNYRILVDERQSASPNAFQTVDSQGNPIVAFNLALIAEARNPDELAFVMGHEAAHHILGHLQSKSQDAAAGAMILGVLAAATGADATGISQAQDIGASVGSRAYSKDYELQADRLGTIISWDAGFDPARGVLFFNRLSDPGDQFLGSHPPNAQRVMVVRRTIAQLQAGQI</sequence>
<evidence type="ECO:0000256" key="6">
    <source>
        <dbReference type="RuleBase" id="RU003983"/>
    </source>
</evidence>
<proteinExistence type="inferred from homology"/>
<evidence type="ECO:0000256" key="4">
    <source>
        <dbReference type="ARBA" id="ARBA00022833"/>
    </source>
</evidence>
<evidence type="ECO:0000313" key="11">
    <source>
        <dbReference type="EMBL" id="RWR30253.1"/>
    </source>
</evidence>
<evidence type="ECO:0000313" key="14">
    <source>
        <dbReference type="Proteomes" id="UP000285710"/>
    </source>
</evidence>
<name>A0A443IW50_9RHOB</name>
<organism evidence="9 14">
    <name type="scientific">Paenirhodobacter populi</name>
    <dbReference type="NCBI Taxonomy" id="2306993"/>
    <lineage>
        <taxon>Bacteria</taxon>
        <taxon>Pseudomonadati</taxon>
        <taxon>Pseudomonadota</taxon>
        <taxon>Alphaproteobacteria</taxon>
        <taxon>Rhodobacterales</taxon>
        <taxon>Rhodobacter group</taxon>
        <taxon>Paenirhodobacter</taxon>
    </lineage>
</organism>
<evidence type="ECO:0000313" key="9">
    <source>
        <dbReference type="EMBL" id="RWR12369.1"/>
    </source>
</evidence>
<dbReference type="InterPro" id="IPR001915">
    <property type="entry name" value="Peptidase_M48"/>
</dbReference>
<evidence type="ECO:0000256" key="1">
    <source>
        <dbReference type="ARBA" id="ARBA00022670"/>
    </source>
</evidence>
<evidence type="ECO:0000256" key="7">
    <source>
        <dbReference type="SAM" id="SignalP"/>
    </source>
</evidence>
<dbReference type="OrthoDB" id="7338723at2"/>
<accession>A0A443KCA2</accession>
<dbReference type="Proteomes" id="UP000284476">
    <property type="component" value="Unassembled WGS sequence"/>
</dbReference>
<dbReference type="PANTHER" id="PTHR22726:SF1">
    <property type="entry name" value="METALLOENDOPEPTIDASE OMA1, MITOCHONDRIAL"/>
    <property type="match status" value="1"/>
</dbReference>
<dbReference type="EMBL" id="SAUW01000008">
    <property type="protein sequence ID" value="RWR12369.1"/>
    <property type="molecule type" value="Genomic_DNA"/>
</dbReference>
<dbReference type="InterPro" id="IPR051156">
    <property type="entry name" value="Mito/Outer_Membr_Metalloprot"/>
</dbReference>
<dbReference type="GO" id="GO:0016020">
    <property type="term" value="C:membrane"/>
    <property type="evidence" value="ECO:0007669"/>
    <property type="project" value="TreeGrafter"/>
</dbReference>
<comment type="cofactor">
    <cofactor evidence="6">
        <name>Zn(2+)</name>
        <dbReference type="ChEBI" id="CHEBI:29105"/>
    </cofactor>
    <text evidence="6">Binds 1 zinc ion per subunit.</text>
</comment>
<keyword evidence="3 6" id="KW-0378">Hydrolase</keyword>
<dbReference type="RefSeq" id="WP_128183936.1">
    <property type="nucleotide sequence ID" value="NZ_JBHRSO010000023.1"/>
</dbReference>
<comment type="caution">
    <text evidence="9">The sequence shown here is derived from an EMBL/GenBank/DDBJ whole genome shotgun (WGS) entry which is preliminary data.</text>
</comment>
<feature type="chain" id="PRO_5033821746" evidence="7">
    <location>
        <begin position="21"/>
        <end position="252"/>
    </location>
</feature>
<feature type="domain" description="Peptidase M48" evidence="8">
    <location>
        <begin position="85"/>
        <end position="242"/>
    </location>
</feature>
<reference evidence="12 13" key="2">
    <citation type="submission" date="2019-01" db="EMBL/GenBank/DDBJ databases">
        <authorList>
            <person name="Li Y."/>
        </authorList>
    </citation>
    <scope>NUCLEOTIDE SEQUENCE [LARGE SCALE GENOMIC DNA]</scope>
    <source>
        <strain evidence="9 14">2D-5</strain>
        <strain evidence="11 13">D19-10-3-21</strain>
        <strain evidence="10 12">SK2B-1</strain>
    </source>
</reference>
<evidence type="ECO:0000259" key="8">
    <source>
        <dbReference type="Pfam" id="PF01435"/>
    </source>
</evidence>
<evidence type="ECO:0000313" key="13">
    <source>
        <dbReference type="Proteomes" id="UP000285295"/>
    </source>
</evidence>
<dbReference type="GO" id="GO:0051603">
    <property type="term" value="P:proteolysis involved in protein catabolic process"/>
    <property type="evidence" value="ECO:0007669"/>
    <property type="project" value="TreeGrafter"/>
</dbReference>
<dbReference type="GO" id="GO:0046872">
    <property type="term" value="F:metal ion binding"/>
    <property type="evidence" value="ECO:0007669"/>
    <property type="project" value="UniProtKB-KW"/>
</dbReference>
<protein>
    <submittedName>
        <fullName evidence="9">Peptidase M48</fullName>
    </submittedName>
</protein>
<accession>A0A443IW50</accession>
<reference evidence="12 13" key="1">
    <citation type="submission" date="2019-01" db="EMBL/GenBank/DDBJ databases">
        <title>Sinorhodobacter populi sp. nov. isolated from the symptomatic bark tissue of Populus euramericana canker.</title>
        <authorList>
            <person name="Xu G."/>
        </authorList>
    </citation>
    <scope>NUCLEOTIDE SEQUENCE [LARGE SCALE GENOMIC DNA]</scope>
    <source>
        <strain evidence="9 14">2D-5</strain>
        <strain evidence="11 13">D19-10-3-21</strain>
        <strain evidence="10 12">SK2B-1</strain>
    </source>
</reference>
<dbReference type="EMBL" id="SAUZ01000003">
    <property type="protein sequence ID" value="RWR23608.1"/>
    <property type="molecule type" value="Genomic_DNA"/>
</dbReference>
<dbReference type="GO" id="GO:0004222">
    <property type="term" value="F:metalloendopeptidase activity"/>
    <property type="evidence" value="ECO:0007669"/>
    <property type="project" value="InterPro"/>
</dbReference>
<keyword evidence="2" id="KW-0479">Metal-binding</keyword>
<keyword evidence="4 6" id="KW-0862">Zinc</keyword>
<keyword evidence="14" id="KW-1185">Reference proteome</keyword>
<evidence type="ECO:0000256" key="2">
    <source>
        <dbReference type="ARBA" id="ARBA00022723"/>
    </source>
</evidence>
<evidence type="ECO:0000313" key="10">
    <source>
        <dbReference type="EMBL" id="RWR23608.1"/>
    </source>
</evidence>
<dbReference type="EMBL" id="SAUX01000008">
    <property type="protein sequence ID" value="RWR30253.1"/>
    <property type="molecule type" value="Genomic_DNA"/>
</dbReference>
<dbReference type="Proteomes" id="UP000285710">
    <property type="component" value="Unassembled WGS sequence"/>
</dbReference>
<evidence type="ECO:0000256" key="5">
    <source>
        <dbReference type="ARBA" id="ARBA00023049"/>
    </source>
</evidence>